<dbReference type="Gene3D" id="1.20.120.450">
    <property type="entry name" value="dinb family like domain"/>
    <property type="match status" value="1"/>
</dbReference>
<evidence type="ECO:0000259" key="1">
    <source>
        <dbReference type="Pfam" id="PF12867"/>
    </source>
</evidence>
<accession>A0ABV8SDT2</accession>
<proteinExistence type="predicted"/>
<organism evidence="2 3">
    <name type="scientific">Cohnella boryungensis</name>
    <dbReference type="NCBI Taxonomy" id="768479"/>
    <lineage>
        <taxon>Bacteria</taxon>
        <taxon>Bacillati</taxon>
        <taxon>Bacillota</taxon>
        <taxon>Bacilli</taxon>
        <taxon>Bacillales</taxon>
        <taxon>Paenibacillaceae</taxon>
        <taxon>Cohnella</taxon>
    </lineage>
</organism>
<feature type="domain" description="DinB-like" evidence="1">
    <location>
        <begin position="13"/>
        <end position="147"/>
    </location>
</feature>
<comment type="caution">
    <text evidence="2">The sequence shown here is derived from an EMBL/GenBank/DDBJ whole genome shotgun (WGS) entry which is preliminary data.</text>
</comment>
<dbReference type="SUPFAM" id="SSF109854">
    <property type="entry name" value="DinB/YfiT-like putative metalloenzymes"/>
    <property type="match status" value="1"/>
</dbReference>
<name>A0ABV8SDT2_9BACL</name>
<dbReference type="InterPro" id="IPR024775">
    <property type="entry name" value="DinB-like"/>
</dbReference>
<dbReference type="EMBL" id="JBHSED010000035">
    <property type="protein sequence ID" value="MFC4305078.1"/>
    <property type="molecule type" value="Genomic_DNA"/>
</dbReference>
<reference evidence="3" key="1">
    <citation type="journal article" date="2019" name="Int. J. Syst. Evol. Microbiol.">
        <title>The Global Catalogue of Microorganisms (GCM) 10K type strain sequencing project: providing services to taxonomists for standard genome sequencing and annotation.</title>
        <authorList>
            <consortium name="The Broad Institute Genomics Platform"/>
            <consortium name="The Broad Institute Genome Sequencing Center for Infectious Disease"/>
            <person name="Wu L."/>
            <person name="Ma J."/>
        </authorList>
    </citation>
    <scope>NUCLEOTIDE SEQUENCE [LARGE SCALE GENOMIC DNA]</scope>
    <source>
        <strain evidence="3">CGMCC 4.1641</strain>
    </source>
</reference>
<dbReference type="Pfam" id="PF12867">
    <property type="entry name" value="DinB_2"/>
    <property type="match status" value="1"/>
</dbReference>
<dbReference type="RefSeq" id="WP_204603475.1">
    <property type="nucleotide sequence ID" value="NZ_JBHSED010000035.1"/>
</dbReference>
<gene>
    <name evidence="2" type="ORF">ACFO1S_16720</name>
</gene>
<protein>
    <submittedName>
        <fullName evidence="2">DinB family protein</fullName>
    </submittedName>
</protein>
<dbReference type="InterPro" id="IPR034660">
    <property type="entry name" value="DinB/YfiT-like"/>
</dbReference>
<evidence type="ECO:0000313" key="3">
    <source>
        <dbReference type="Proteomes" id="UP001595755"/>
    </source>
</evidence>
<sequence>MSESTISIEAYLHTYDQLREAVEGLSEPQLVWKATESQWSVTEVLTHLVDHSIVVSFRIREVLAGSEARLPGFSQDFWVAGQRANEGKAEDALSAFWGLLLYNSQLFQRLSPEDWSRSAINFKGQTVTVAAIVQAFIDHVQLHLGQIDRIKSEERRSDKSSSAVG</sequence>
<dbReference type="Proteomes" id="UP001595755">
    <property type="component" value="Unassembled WGS sequence"/>
</dbReference>
<evidence type="ECO:0000313" key="2">
    <source>
        <dbReference type="EMBL" id="MFC4305078.1"/>
    </source>
</evidence>
<keyword evidence="3" id="KW-1185">Reference proteome</keyword>